<comment type="subunit">
    <text evidence="9">The complex comprises the extracytoplasmic solute receptor protein and the two transmembrane proteins.</text>
</comment>
<evidence type="ECO:0000256" key="8">
    <source>
        <dbReference type="ARBA" id="ARBA00038436"/>
    </source>
</evidence>
<keyword evidence="7 9" id="KW-0472">Membrane</keyword>
<comment type="function">
    <text evidence="9">Part of the tripartite ATP-independent periplasmic (TRAP) transport system.</text>
</comment>
<keyword evidence="2 9" id="KW-0813">Transport</keyword>
<dbReference type="Pfam" id="PF04290">
    <property type="entry name" value="DctQ"/>
    <property type="match status" value="1"/>
</dbReference>
<evidence type="ECO:0000256" key="2">
    <source>
        <dbReference type="ARBA" id="ARBA00022448"/>
    </source>
</evidence>
<dbReference type="Proteomes" id="UP001456224">
    <property type="component" value="Chromosome"/>
</dbReference>
<evidence type="ECO:0000256" key="7">
    <source>
        <dbReference type="ARBA" id="ARBA00023136"/>
    </source>
</evidence>
<evidence type="ECO:0000313" key="12">
    <source>
        <dbReference type="EMBL" id="WXR72413.1"/>
    </source>
</evidence>
<evidence type="ECO:0000313" key="11">
    <source>
        <dbReference type="EMBL" id="SSW69428.1"/>
    </source>
</evidence>
<feature type="transmembrane region" description="Helical" evidence="9">
    <location>
        <begin position="32"/>
        <end position="53"/>
    </location>
</feature>
<gene>
    <name evidence="11" type="primary">yiaM</name>
    <name evidence="11" type="ORF">AVE30378_03507</name>
    <name evidence="12" type="ORF">WHX56_22560</name>
</gene>
<evidence type="ECO:0000256" key="9">
    <source>
        <dbReference type="RuleBase" id="RU369079"/>
    </source>
</evidence>
<dbReference type="OrthoDB" id="6363908at2"/>
<evidence type="ECO:0000256" key="4">
    <source>
        <dbReference type="ARBA" id="ARBA00022519"/>
    </source>
</evidence>
<dbReference type="InterPro" id="IPR007387">
    <property type="entry name" value="TRAP_DctQ"/>
</dbReference>
<sequence length="185" mass="20263">MSRPEAPAEPVEPIIPAEADPAVKVPLAIEDWLAVILLAVLATITFLNVLVRYFTDQSFAWTEEISVFLLIVLTMAGGSVAFVRNHHIRIEILADNGSPRRQRIMALISNGCVLAFFVLLTVLSVKLVADEYIYEETSPAIGVPTWWYSIWLPVMAAAISLRTAGILRRIARAPLSAGAARGEQP</sequence>
<dbReference type="Proteomes" id="UP000289465">
    <property type="component" value="Unassembled WGS sequence"/>
</dbReference>
<comment type="subcellular location">
    <subcellularLocation>
        <location evidence="1 9">Cell inner membrane</location>
        <topology evidence="1 9">Multi-pass membrane protein</topology>
    </subcellularLocation>
</comment>
<dbReference type="AlphaFoldDB" id="A0A446CNU2"/>
<dbReference type="PANTHER" id="PTHR35011">
    <property type="entry name" value="2,3-DIKETO-L-GULONATE TRAP TRANSPORTER SMALL PERMEASE PROTEIN YIAM"/>
    <property type="match status" value="1"/>
</dbReference>
<feature type="transmembrane region" description="Helical" evidence="9">
    <location>
        <begin position="65"/>
        <end position="83"/>
    </location>
</feature>
<dbReference type="GO" id="GO:0022857">
    <property type="term" value="F:transmembrane transporter activity"/>
    <property type="evidence" value="ECO:0007669"/>
    <property type="project" value="UniProtKB-UniRule"/>
</dbReference>
<evidence type="ECO:0000313" key="13">
    <source>
        <dbReference type="Proteomes" id="UP000289465"/>
    </source>
</evidence>
<reference evidence="11 13" key="1">
    <citation type="submission" date="2018-07" db="EMBL/GenBank/DDBJ databases">
        <authorList>
            <person name="Peeters C."/>
        </authorList>
    </citation>
    <scope>NUCLEOTIDE SEQUENCE [LARGE SCALE GENOMIC DNA]</scope>
    <source>
        <strain evidence="11 13">LMG 30378</strain>
    </source>
</reference>
<protein>
    <recommendedName>
        <fullName evidence="9">TRAP transporter small permease protein</fullName>
    </recommendedName>
</protein>
<evidence type="ECO:0000259" key="10">
    <source>
        <dbReference type="Pfam" id="PF04290"/>
    </source>
</evidence>
<evidence type="ECO:0000256" key="5">
    <source>
        <dbReference type="ARBA" id="ARBA00022692"/>
    </source>
</evidence>
<evidence type="ECO:0000256" key="6">
    <source>
        <dbReference type="ARBA" id="ARBA00022989"/>
    </source>
</evidence>
<proteinExistence type="inferred from homology"/>
<dbReference type="GO" id="GO:0005886">
    <property type="term" value="C:plasma membrane"/>
    <property type="evidence" value="ECO:0007669"/>
    <property type="project" value="UniProtKB-SubCell"/>
</dbReference>
<keyword evidence="5 9" id="KW-0812">Transmembrane</keyword>
<dbReference type="InterPro" id="IPR055348">
    <property type="entry name" value="DctQ"/>
</dbReference>
<comment type="similarity">
    <text evidence="8 9">Belongs to the TRAP transporter small permease family.</text>
</comment>
<keyword evidence="6 9" id="KW-1133">Transmembrane helix</keyword>
<keyword evidence="14" id="KW-1185">Reference proteome</keyword>
<keyword evidence="4 9" id="KW-0997">Cell inner membrane</keyword>
<feature type="transmembrane region" description="Helical" evidence="9">
    <location>
        <begin position="145"/>
        <end position="164"/>
    </location>
</feature>
<dbReference type="EMBL" id="UFQC01000018">
    <property type="protein sequence ID" value="SSW69428.1"/>
    <property type="molecule type" value="Genomic_DNA"/>
</dbReference>
<reference evidence="12 14" key="2">
    <citation type="submission" date="2024-03" db="EMBL/GenBank/DDBJ databases">
        <title>Reference genomes for the five species model microbial community.</title>
        <authorList>
            <person name="Padfield D."/>
        </authorList>
    </citation>
    <scope>NUCLEOTIDE SEQUENCE [LARGE SCALE GENOMIC DNA]</scope>
    <source>
        <strain evidence="12 14">AB1</strain>
    </source>
</reference>
<dbReference type="RefSeq" id="WP_129242184.1">
    <property type="nucleotide sequence ID" value="NZ_CP148753.1"/>
</dbReference>
<dbReference type="EMBL" id="CP148753">
    <property type="protein sequence ID" value="WXR72413.1"/>
    <property type="molecule type" value="Genomic_DNA"/>
</dbReference>
<dbReference type="GO" id="GO:0015740">
    <property type="term" value="P:C4-dicarboxylate transport"/>
    <property type="evidence" value="ECO:0007669"/>
    <property type="project" value="TreeGrafter"/>
</dbReference>
<keyword evidence="3" id="KW-1003">Cell membrane</keyword>
<organism evidence="11 13">
    <name type="scientific">Achromobacter veterisilvae</name>
    <dbReference type="NCBI Taxonomy" id="2069367"/>
    <lineage>
        <taxon>Bacteria</taxon>
        <taxon>Pseudomonadati</taxon>
        <taxon>Pseudomonadota</taxon>
        <taxon>Betaproteobacteria</taxon>
        <taxon>Burkholderiales</taxon>
        <taxon>Alcaligenaceae</taxon>
        <taxon>Achromobacter</taxon>
    </lineage>
</organism>
<evidence type="ECO:0000256" key="1">
    <source>
        <dbReference type="ARBA" id="ARBA00004429"/>
    </source>
</evidence>
<dbReference type="PANTHER" id="PTHR35011:SF2">
    <property type="entry name" value="2,3-DIKETO-L-GULONATE TRAP TRANSPORTER SMALL PERMEASE PROTEIN YIAM"/>
    <property type="match status" value="1"/>
</dbReference>
<evidence type="ECO:0000256" key="3">
    <source>
        <dbReference type="ARBA" id="ARBA00022475"/>
    </source>
</evidence>
<evidence type="ECO:0000313" key="14">
    <source>
        <dbReference type="Proteomes" id="UP001456224"/>
    </source>
</evidence>
<name>A0A446CNU2_9BURK</name>
<feature type="domain" description="Tripartite ATP-independent periplasmic transporters DctQ component" evidence="10">
    <location>
        <begin position="42"/>
        <end position="171"/>
    </location>
</feature>
<feature type="transmembrane region" description="Helical" evidence="9">
    <location>
        <begin position="104"/>
        <end position="125"/>
    </location>
</feature>
<accession>A0A446CNU2</accession>